<name>A0ABQ5L0Y4_9EUKA</name>
<dbReference type="Gene3D" id="3.90.550.10">
    <property type="entry name" value="Spore Coat Polysaccharide Biosynthesis Protein SpsA, Chain A"/>
    <property type="match status" value="1"/>
</dbReference>
<keyword evidence="1" id="KW-0548">Nucleotidyltransferase</keyword>
<evidence type="ECO:0000313" key="2">
    <source>
        <dbReference type="Proteomes" id="UP001057375"/>
    </source>
</evidence>
<comment type="caution">
    <text evidence="1">The sequence shown here is derived from an EMBL/GenBank/DDBJ whole genome shotgun (WGS) entry which is preliminary data.</text>
</comment>
<feature type="non-terminal residue" evidence="1">
    <location>
        <position position="93"/>
    </location>
</feature>
<dbReference type="EMBL" id="BQXS01004659">
    <property type="protein sequence ID" value="GKT37469.1"/>
    <property type="molecule type" value="Genomic_DNA"/>
</dbReference>
<reference evidence="1" key="1">
    <citation type="submission" date="2022-03" db="EMBL/GenBank/DDBJ databases">
        <title>Draft genome sequence of Aduncisulcus paluster, a free-living microaerophilic Fornicata.</title>
        <authorList>
            <person name="Yuyama I."/>
            <person name="Kume K."/>
            <person name="Tamura T."/>
            <person name="Inagaki Y."/>
            <person name="Hashimoto T."/>
        </authorList>
    </citation>
    <scope>NUCLEOTIDE SEQUENCE</scope>
    <source>
        <strain evidence="1">NY0171</strain>
    </source>
</reference>
<gene>
    <name evidence="1" type="ORF">ADUPG1_003407</name>
</gene>
<evidence type="ECO:0000313" key="1">
    <source>
        <dbReference type="EMBL" id="GKT37469.1"/>
    </source>
</evidence>
<protein>
    <submittedName>
        <fullName evidence="1">Acylneuraminate cytidylyltransferase family protein</fullName>
    </submittedName>
</protein>
<accession>A0ABQ5L0Y4</accession>
<dbReference type="InterPro" id="IPR029044">
    <property type="entry name" value="Nucleotide-diphossugar_trans"/>
</dbReference>
<proteinExistence type="predicted"/>
<organism evidence="1 2">
    <name type="scientific">Aduncisulcus paluster</name>
    <dbReference type="NCBI Taxonomy" id="2918883"/>
    <lineage>
        <taxon>Eukaryota</taxon>
        <taxon>Metamonada</taxon>
        <taxon>Carpediemonas-like organisms</taxon>
        <taxon>Aduncisulcus</taxon>
    </lineage>
</organism>
<dbReference type="Proteomes" id="UP001057375">
    <property type="component" value="Unassembled WGS sequence"/>
</dbReference>
<sequence length="93" mass="10677">MFTNVRQNWLALLQPTSPFLLPAQIDACSEALRDNPEANSAQTVAEIPHNYHAFNQRVIKDGAVDFNFTEERKFCYNKQSKPHFYSFGNLVIT</sequence>
<dbReference type="GO" id="GO:0016779">
    <property type="term" value="F:nucleotidyltransferase activity"/>
    <property type="evidence" value="ECO:0007669"/>
    <property type="project" value="UniProtKB-KW"/>
</dbReference>
<keyword evidence="2" id="KW-1185">Reference proteome</keyword>
<keyword evidence="1" id="KW-0808">Transferase</keyword>